<proteinExistence type="predicted"/>
<dbReference type="EMBL" id="QAON01000012">
    <property type="protein sequence ID" value="PTQ88448.1"/>
    <property type="molecule type" value="Genomic_DNA"/>
</dbReference>
<sequence>MAQVQIRGFYVRQYWHIFKKQPSDCLVFFVQLYGKLNKMMSVDVFIVLAKVIIF</sequence>
<accession>A0A2T5IWY8</accession>
<comment type="caution">
    <text evidence="1">The sequence shown here is derived from an EMBL/GenBank/DDBJ whole genome shotgun (WGS) entry which is preliminary data.</text>
</comment>
<organism evidence="1 2">
    <name type="scientific">Agitococcus lubricus</name>
    <dbReference type="NCBI Taxonomy" id="1077255"/>
    <lineage>
        <taxon>Bacteria</taxon>
        <taxon>Pseudomonadati</taxon>
        <taxon>Pseudomonadota</taxon>
        <taxon>Gammaproteobacteria</taxon>
        <taxon>Moraxellales</taxon>
        <taxon>Moraxellaceae</taxon>
        <taxon>Agitococcus</taxon>
    </lineage>
</organism>
<dbReference type="Proteomes" id="UP000244223">
    <property type="component" value="Unassembled WGS sequence"/>
</dbReference>
<evidence type="ECO:0000313" key="1">
    <source>
        <dbReference type="EMBL" id="PTQ88448.1"/>
    </source>
</evidence>
<reference evidence="1 2" key="1">
    <citation type="submission" date="2018-04" db="EMBL/GenBank/DDBJ databases">
        <title>Genomic Encyclopedia of Archaeal and Bacterial Type Strains, Phase II (KMG-II): from individual species to whole genera.</title>
        <authorList>
            <person name="Goeker M."/>
        </authorList>
    </citation>
    <scope>NUCLEOTIDE SEQUENCE [LARGE SCALE GENOMIC DNA]</scope>
    <source>
        <strain evidence="1 2">DSM 5822</strain>
    </source>
</reference>
<gene>
    <name evidence="1" type="ORF">C8N29_11294</name>
</gene>
<evidence type="ECO:0000313" key="2">
    <source>
        <dbReference type="Proteomes" id="UP000244223"/>
    </source>
</evidence>
<protein>
    <submittedName>
        <fullName evidence="1">Uncharacterized protein</fullName>
    </submittedName>
</protein>
<dbReference type="AlphaFoldDB" id="A0A2T5IWY8"/>
<keyword evidence="2" id="KW-1185">Reference proteome</keyword>
<name>A0A2T5IWY8_9GAMM</name>